<name>M2WWB5_GALSU</name>
<feature type="compositionally biased region" description="Basic and acidic residues" evidence="1">
    <location>
        <begin position="303"/>
        <end position="349"/>
    </location>
</feature>
<dbReference type="Gramene" id="EME28300">
    <property type="protein sequence ID" value="EME28300"/>
    <property type="gene ID" value="Gasu_41480"/>
</dbReference>
<feature type="compositionally biased region" description="Basic and acidic residues" evidence="1">
    <location>
        <begin position="270"/>
        <end position="295"/>
    </location>
</feature>
<dbReference type="AlphaFoldDB" id="M2WWB5"/>
<keyword evidence="3" id="KW-1185">Reference proteome</keyword>
<dbReference type="GeneID" id="17087150"/>
<gene>
    <name evidence="2" type="ORF">Gasu_41480</name>
</gene>
<dbReference type="Proteomes" id="UP000030680">
    <property type="component" value="Unassembled WGS sequence"/>
</dbReference>
<protein>
    <submittedName>
        <fullName evidence="2">Uncharacterized protein</fullName>
    </submittedName>
</protein>
<evidence type="ECO:0000313" key="3">
    <source>
        <dbReference type="Proteomes" id="UP000030680"/>
    </source>
</evidence>
<dbReference type="EMBL" id="KB454521">
    <property type="protein sequence ID" value="EME28300.1"/>
    <property type="molecule type" value="Genomic_DNA"/>
</dbReference>
<proteinExistence type="predicted"/>
<evidence type="ECO:0000256" key="1">
    <source>
        <dbReference type="SAM" id="MobiDB-lite"/>
    </source>
</evidence>
<dbReference type="KEGG" id="gsl:Gasu_41480"/>
<feature type="compositionally biased region" description="Basic and acidic residues" evidence="1">
    <location>
        <begin position="201"/>
        <end position="213"/>
    </location>
</feature>
<sequence>MKYCEYYKSRPLQGLIVKEWTVCSSAFVIETIEKLLASVGRRISSVVSSSSYNVAYRCLLVTCATHPMDSQSGKGTSREPQKNEVEDEEGFQKVVKRNRRIVRNIPNNAGPRGRGKSTGQDRRPTFGAQQNQPLDRGRSNNRSSHNRTVRELNRGNGRPLPEMGHSKFQDRGRVSNSSQNHRVGRGGANVFGNSSSRTVKGSREDKEATDRGYPKSKGFNRGGRGGGDGRGEVGGRVRNMEGRRGGFVGESHSSLNNRQGRKFSGPNNEFSRERGRDSRNNARVGDRRGGGRTDSSRGTYNSRDNRLQKGDKLRNDKGRFANDRKDSVRKRESDGKNSKKVAAKKERGVAPKFTEDSKHKLTFYLPFNSRYLRAWVDPGNEFQTPKRNDSGIVKVAFRSTDMEMLQNEEGIVVTNEKWTEESPSGKKIELVRVLLPSNIRSVYEIQQSGEPTPIARKVKKASFVVDPGLIVA</sequence>
<feature type="compositionally biased region" description="Basic and acidic residues" evidence="1">
    <location>
        <begin position="227"/>
        <end position="244"/>
    </location>
</feature>
<dbReference type="OrthoDB" id="10480094at2759"/>
<accession>M2WWB5</accession>
<reference evidence="3" key="1">
    <citation type="journal article" date="2013" name="Science">
        <title>Gene transfer from bacteria and archaea facilitated evolution of an extremophilic eukaryote.</title>
        <authorList>
            <person name="Schonknecht G."/>
            <person name="Chen W.H."/>
            <person name="Ternes C.M."/>
            <person name="Barbier G.G."/>
            <person name="Shrestha R.P."/>
            <person name="Stanke M."/>
            <person name="Brautigam A."/>
            <person name="Baker B.J."/>
            <person name="Banfield J.F."/>
            <person name="Garavito R.M."/>
            <person name="Carr K."/>
            <person name="Wilkerson C."/>
            <person name="Rensing S.A."/>
            <person name="Gagneul D."/>
            <person name="Dickenson N.E."/>
            <person name="Oesterhelt C."/>
            <person name="Lercher M.J."/>
            <person name="Weber A.P."/>
        </authorList>
    </citation>
    <scope>NUCLEOTIDE SEQUENCE [LARGE SCALE GENOMIC DNA]</scope>
    <source>
        <strain evidence="3">074W</strain>
    </source>
</reference>
<evidence type="ECO:0000313" key="2">
    <source>
        <dbReference type="EMBL" id="EME28300.1"/>
    </source>
</evidence>
<feature type="region of interest" description="Disordered" evidence="1">
    <location>
        <begin position="67"/>
        <end position="349"/>
    </location>
</feature>
<feature type="compositionally biased region" description="Basic and acidic residues" evidence="1">
    <location>
        <begin position="164"/>
        <end position="173"/>
    </location>
</feature>
<dbReference type="RefSeq" id="XP_005704820.1">
    <property type="nucleotide sequence ID" value="XM_005704763.1"/>
</dbReference>
<organism evidence="2 3">
    <name type="scientific">Galdieria sulphuraria</name>
    <name type="common">Red alga</name>
    <dbReference type="NCBI Taxonomy" id="130081"/>
    <lineage>
        <taxon>Eukaryota</taxon>
        <taxon>Rhodophyta</taxon>
        <taxon>Bangiophyceae</taxon>
        <taxon>Galdieriales</taxon>
        <taxon>Galdieriaceae</taxon>
        <taxon>Galdieria</taxon>
    </lineage>
</organism>